<keyword evidence="1" id="KW-1133">Transmembrane helix</keyword>
<evidence type="ECO:0000256" key="1">
    <source>
        <dbReference type="SAM" id="Phobius"/>
    </source>
</evidence>
<evidence type="ECO:0000313" key="2">
    <source>
        <dbReference type="Ensembl" id="ENSLLEP00000024610.1"/>
    </source>
</evidence>
<reference evidence="2" key="1">
    <citation type="submission" date="2025-08" db="UniProtKB">
        <authorList>
            <consortium name="Ensembl"/>
        </authorList>
    </citation>
    <scope>IDENTIFICATION</scope>
</reference>
<keyword evidence="1" id="KW-0812">Transmembrane</keyword>
<keyword evidence="1" id="KW-0472">Membrane</keyword>
<name>A0A8C5PLV1_9ANUR</name>
<dbReference type="Proteomes" id="UP000694569">
    <property type="component" value="Unplaced"/>
</dbReference>
<proteinExistence type="predicted"/>
<protein>
    <submittedName>
        <fullName evidence="2">Uncharacterized protein</fullName>
    </submittedName>
</protein>
<dbReference type="Ensembl" id="ENSLLET00000025553.1">
    <property type="protein sequence ID" value="ENSLLEP00000024610.1"/>
    <property type="gene ID" value="ENSLLEG00000015665.1"/>
</dbReference>
<sequence length="116" mass="13161">MAPAWCRPETNLISAGIWNLMESLTSPVSRKIISRVRSRILWLSGSLAVSGFIITGYLDAWILEEPLLDLKLQTDILLSRASDHVTELSRVLALCKSHICKETTERKCLKFTYKIQ</sequence>
<dbReference type="AlphaFoldDB" id="A0A8C5PLV1"/>
<organism evidence="2 3">
    <name type="scientific">Leptobrachium leishanense</name>
    <name type="common">Leishan spiny toad</name>
    <dbReference type="NCBI Taxonomy" id="445787"/>
    <lineage>
        <taxon>Eukaryota</taxon>
        <taxon>Metazoa</taxon>
        <taxon>Chordata</taxon>
        <taxon>Craniata</taxon>
        <taxon>Vertebrata</taxon>
        <taxon>Euteleostomi</taxon>
        <taxon>Amphibia</taxon>
        <taxon>Batrachia</taxon>
        <taxon>Anura</taxon>
        <taxon>Pelobatoidea</taxon>
        <taxon>Megophryidae</taxon>
        <taxon>Leptobrachium</taxon>
    </lineage>
</organism>
<accession>A0A8C5PLV1</accession>
<keyword evidence="3" id="KW-1185">Reference proteome</keyword>
<evidence type="ECO:0000313" key="3">
    <source>
        <dbReference type="Proteomes" id="UP000694569"/>
    </source>
</evidence>
<feature type="transmembrane region" description="Helical" evidence="1">
    <location>
        <begin position="40"/>
        <end position="63"/>
    </location>
</feature>
<reference evidence="2" key="2">
    <citation type="submission" date="2025-09" db="UniProtKB">
        <authorList>
            <consortium name="Ensembl"/>
        </authorList>
    </citation>
    <scope>IDENTIFICATION</scope>
</reference>